<dbReference type="EMBL" id="JACJPY010000008">
    <property type="protein sequence ID" value="MBD2149439.1"/>
    <property type="molecule type" value="Genomic_DNA"/>
</dbReference>
<dbReference type="Proteomes" id="UP000631421">
    <property type="component" value="Unassembled WGS sequence"/>
</dbReference>
<organism evidence="1 2">
    <name type="scientific">Pseudanabaena cinerea FACHB-1277</name>
    <dbReference type="NCBI Taxonomy" id="2949581"/>
    <lineage>
        <taxon>Bacteria</taxon>
        <taxon>Bacillati</taxon>
        <taxon>Cyanobacteriota</taxon>
        <taxon>Cyanophyceae</taxon>
        <taxon>Pseudanabaenales</taxon>
        <taxon>Pseudanabaenaceae</taxon>
        <taxon>Pseudanabaena</taxon>
        <taxon>Pseudanabaena cinerea</taxon>
    </lineage>
</organism>
<protein>
    <submittedName>
        <fullName evidence="1">Uncharacterized protein</fullName>
    </submittedName>
</protein>
<reference evidence="1" key="1">
    <citation type="journal article" date="2015" name="ISME J.">
        <title>Draft Genome Sequence of Streptomyces incarnatus NRRL8089, which Produces the Nucleoside Antibiotic Sinefungin.</title>
        <authorList>
            <person name="Oshima K."/>
            <person name="Hattori M."/>
            <person name="Shimizu H."/>
            <person name="Fukuda K."/>
            <person name="Nemoto M."/>
            <person name="Inagaki K."/>
            <person name="Tamura T."/>
        </authorList>
    </citation>
    <scope>NUCLEOTIDE SEQUENCE</scope>
    <source>
        <strain evidence="1">FACHB-1277</strain>
    </source>
</reference>
<reference evidence="1" key="2">
    <citation type="submission" date="2020-08" db="EMBL/GenBank/DDBJ databases">
        <authorList>
            <person name="Chen M."/>
            <person name="Teng W."/>
            <person name="Zhao L."/>
            <person name="Hu C."/>
            <person name="Zhou Y."/>
            <person name="Han B."/>
            <person name="Song L."/>
            <person name="Shu W."/>
        </authorList>
    </citation>
    <scope>NUCLEOTIDE SEQUENCE</scope>
    <source>
        <strain evidence="1">FACHB-1277</strain>
    </source>
</reference>
<gene>
    <name evidence="1" type="ORF">H6F44_04760</name>
</gene>
<proteinExistence type="predicted"/>
<dbReference type="AlphaFoldDB" id="A0A926UQJ8"/>
<sequence>MSDRTDQSSSQAWQLGQDTILQLLTELDQASQTQRDWDWMWRDHASLGPICLKIFVDRTSAELKEWFADIITRRIPQNNFYPCLYSNQSANAQELSIHFEDLAITELSASEFYQCVEELQTQRQGRLPQVYCPDKDCSYVAKSSDIRTGWIVLRDGLFSLDRSFHTPKFDQQSIDAMLLTAIMAGELGEISWDLFDSDYIYFEATGEGLESLRNYLDPNSDADRLRQEFSRLLFRHDVEASSANNVQEAAALINQHFQVPLTELDAIANLEAWLRTTAISQLPRYVTVELPRRLGSTYREDPNYGRIISANSRILWRWSFGG</sequence>
<accession>A0A926UQJ8</accession>
<dbReference type="RefSeq" id="WP_190349805.1">
    <property type="nucleotide sequence ID" value="NZ_JACJPY010000008.1"/>
</dbReference>
<keyword evidence="2" id="KW-1185">Reference proteome</keyword>
<evidence type="ECO:0000313" key="1">
    <source>
        <dbReference type="EMBL" id="MBD2149439.1"/>
    </source>
</evidence>
<evidence type="ECO:0000313" key="2">
    <source>
        <dbReference type="Proteomes" id="UP000631421"/>
    </source>
</evidence>
<comment type="caution">
    <text evidence="1">The sequence shown here is derived from an EMBL/GenBank/DDBJ whole genome shotgun (WGS) entry which is preliminary data.</text>
</comment>
<name>A0A926UQJ8_9CYAN</name>